<dbReference type="GO" id="GO:0004843">
    <property type="term" value="F:cysteine-type deubiquitinase activity"/>
    <property type="evidence" value="ECO:0007669"/>
    <property type="project" value="InterPro"/>
</dbReference>
<keyword evidence="1" id="KW-0175">Coiled coil</keyword>
<reference evidence="4" key="1">
    <citation type="submission" date="2014-11" db="EMBL/GenBank/DDBJ databases">
        <authorList>
            <person name="Otto D Thomas"/>
            <person name="Naeem Raeece"/>
        </authorList>
    </citation>
    <scope>NUCLEOTIDE SEQUENCE</scope>
</reference>
<proteinExistence type="predicted"/>
<dbReference type="PANTHER" id="PTHR24006">
    <property type="entry name" value="UBIQUITIN CARBOXYL-TERMINAL HYDROLASE"/>
    <property type="match status" value="1"/>
</dbReference>
<feature type="compositionally biased region" description="Pro residues" evidence="2">
    <location>
        <begin position="344"/>
        <end position="357"/>
    </location>
</feature>
<feature type="region of interest" description="Disordered" evidence="2">
    <location>
        <begin position="1360"/>
        <end position="1397"/>
    </location>
</feature>
<dbReference type="Pfam" id="PF00443">
    <property type="entry name" value="UCH"/>
    <property type="match status" value="1"/>
</dbReference>
<dbReference type="InterPro" id="IPR038765">
    <property type="entry name" value="Papain-like_cys_pep_sf"/>
</dbReference>
<protein>
    <recommendedName>
        <fullName evidence="3">USP domain-containing protein</fullName>
    </recommendedName>
</protein>
<accession>A0A0G4HHE6</accession>
<feature type="compositionally biased region" description="Basic and acidic residues" evidence="2">
    <location>
        <begin position="426"/>
        <end position="437"/>
    </location>
</feature>
<dbReference type="InterPro" id="IPR028889">
    <property type="entry name" value="USP"/>
</dbReference>
<dbReference type="PROSITE" id="PS50235">
    <property type="entry name" value="USP_3"/>
    <property type="match status" value="1"/>
</dbReference>
<evidence type="ECO:0000256" key="2">
    <source>
        <dbReference type="SAM" id="MobiDB-lite"/>
    </source>
</evidence>
<name>A0A0G4HHE6_9ALVE</name>
<feature type="compositionally biased region" description="Pro residues" evidence="2">
    <location>
        <begin position="378"/>
        <end position="390"/>
    </location>
</feature>
<dbReference type="SUPFAM" id="SSF54001">
    <property type="entry name" value="Cysteine proteinases"/>
    <property type="match status" value="1"/>
</dbReference>
<dbReference type="InterPro" id="IPR050164">
    <property type="entry name" value="Peptidase_C19"/>
</dbReference>
<sequence>MYSSGAPAGSEVPQAPHATSISAILEPGKTALQQLHGTGMGMNPPPLSPNMTPPMQNLPPNPSVPPLFQPVPPMLNTGSFMPPPTNGTTSEIPMSVSLHHTGSPHVHQHHLQPGGGPNIGTPSMGLGGYPFQQNPAFRHQVQPSMHPPQFHSPPPNVAISRPDPYPPTGPRRHSGGLPLPPLPPTAPQHTLATPSSHVPEESPSGPPQGGVGDVLNLTTEGNTGRSGAGGASTTHHRRASYETQGTMDVTPGAGGGGDGADTPTQQQMQRAAELISQQTQALELHHAQVEEVQKRLERAQAQLDAEKAERWKLEAQLKSVQARAQSQVQQRKLQEATAALSLPSSPPKQKPTHPNPADPHALSAPPTSAVTPAGASPSAPPASQPAPSPAVPLDDAQRDSRRQSTTWIDPQSLTQPATGVLTGLQQKEKEREKERESWGAVVRRNVEESAATRAQVPAGPMRSTLLSLRMGELEKIAEIQRIFETSLERDCAEHLETAMQHMQHHPSGLSQRFCLAALRSCMATHPDSLLSFMTAETVKRLFLSSSAAAAAAAAAAGQKGLLLSGGGVSHPLGGVVEPFDECQSAEFLHSFLVFKAKMVAAVGSEHPEAVGGGVGQGSPPQPPVGRDEAWRLLCVCINRSEIQKEEEEENDGGDGETTIAPQDLPPSDLRDWLLKIWWDVPPSQCESPPVWVLVFHWMAQIDSPPEAKVPLLLFIKSEVERLGSRKGCECVVSHLLETLCSRNGACSRDLQHVLGLVDPTALPEAMTRLLSQARLPAGRLLTLFIALVIYTWQAEPPPSCFMGILLPPLHDEPDRLYFLVACLCRATLKVHAAAAAERERLAAEAAAVSGRRGTREQVSAGSHSRDPVDFVLEANALVEAFVRAIAAKAANPLNAPDAVQLLAHVVVTGPLPLLSVQNGISACASSIPFLERLYVRWSVPSSRVPPEHVDILGKLLGILRSKKAEADERSKEKRERAKERERRAELEREREAEIEAARLKEAAMKLAVAGPAPSETTDWFAESTDREGVDGSPDAETWYLSDAETHDGDRRQVGPLPLATLNPPTGPSRDAKGILAVSADSASNLIAKEPAAERVPAESPPATLQEIQVATPFGVASCFRTAGGLVSGGKGGKRVHAFRSSGGGGLKIPVRIQPEPRSHSKLDPDIRRQYFRSDAAHGHTSERDDFDRRGGGKAFRAGSRRRSLPRYGRNALLVPPPPNRDLLSSPGPSSVAGPHDPGICSEGPGRYPGDVPFDVRSEPYMSRPVSAHRLHPFRHQHRAGNGRVPADPYHSHHPSHFLSGPPENLVLPPPPSDAPYIMPSGAEVLSLGHGPVPYVPASSTLPFPFPTDPSPPPFIMSDMSKPPQPFNTGGAPVTGGAAGAGEGPALAPPTQEPPRPASPMFLAIPAALSAPSDALSLKFPKAPMTGLRNLGNTCYLNSFLQAMHMTEGMVANLFHFKLEKNVKSQKSSFLQEALNQPLLKSLQRLMSEFLITKRKALDATPVIQSLPDMYGVGQQQDVTEAGRYIFEALGGYEQALIRTVFAGVLSHKIECQKCKRISERRETIQDLQFPVPTEAQWALTKKKKKSAKLSVQTLFSDMVQKEELSGDNAYHCEKCNRKRTALKWVEILSPPAHLFLILNRFSWNLFSGERKKEKTHVDICPEIEVCGFHYQLYCAIIHSGATANSGHYYSIGCRSESNKNRWYQFDDSQVTEVDAGRINELSKESDRDHRPYVVFYRCTQAPARVPLRVPVSIHKAAQKAERHAIENEP</sequence>
<dbReference type="GO" id="GO:0016579">
    <property type="term" value="P:protein deubiquitination"/>
    <property type="evidence" value="ECO:0007669"/>
    <property type="project" value="InterPro"/>
</dbReference>
<evidence type="ECO:0000256" key="1">
    <source>
        <dbReference type="SAM" id="Coils"/>
    </source>
</evidence>
<feature type="region of interest" description="Disordered" evidence="2">
    <location>
        <begin position="340"/>
        <end position="439"/>
    </location>
</feature>
<dbReference type="Gene3D" id="3.90.70.10">
    <property type="entry name" value="Cysteine proteinases"/>
    <property type="match status" value="1"/>
</dbReference>
<feature type="compositionally biased region" description="Pro residues" evidence="2">
    <location>
        <begin position="1386"/>
        <end position="1397"/>
    </location>
</feature>
<dbReference type="GO" id="GO:0005634">
    <property type="term" value="C:nucleus"/>
    <property type="evidence" value="ECO:0007669"/>
    <property type="project" value="TreeGrafter"/>
</dbReference>
<feature type="compositionally biased region" description="Gly residues" evidence="2">
    <location>
        <begin position="1372"/>
        <end position="1382"/>
    </location>
</feature>
<dbReference type="PROSITE" id="PS00972">
    <property type="entry name" value="USP_1"/>
    <property type="match status" value="1"/>
</dbReference>
<dbReference type="InterPro" id="IPR001394">
    <property type="entry name" value="Peptidase_C19_UCH"/>
</dbReference>
<feature type="region of interest" description="Disordered" evidence="2">
    <location>
        <begin position="1172"/>
        <end position="1247"/>
    </location>
</feature>
<dbReference type="InterPro" id="IPR018200">
    <property type="entry name" value="USP_CS"/>
</dbReference>
<evidence type="ECO:0000259" key="3">
    <source>
        <dbReference type="PROSITE" id="PS50235"/>
    </source>
</evidence>
<organism evidence="4">
    <name type="scientific">Chromera velia CCMP2878</name>
    <dbReference type="NCBI Taxonomy" id="1169474"/>
    <lineage>
        <taxon>Eukaryota</taxon>
        <taxon>Sar</taxon>
        <taxon>Alveolata</taxon>
        <taxon>Colpodellida</taxon>
        <taxon>Chromeraceae</taxon>
        <taxon>Chromera</taxon>
    </lineage>
</organism>
<gene>
    <name evidence="4" type="ORF">Cvel_27643</name>
</gene>
<evidence type="ECO:0000313" key="4">
    <source>
        <dbReference type="EMBL" id="CEM43565.1"/>
    </source>
</evidence>
<feature type="region of interest" description="Disordered" evidence="2">
    <location>
        <begin position="1045"/>
        <end position="1069"/>
    </location>
</feature>
<feature type="region of interest" description="Disordered" evidence="2">
    <location>
        <begin position="644"/>
        <end position="664"/>
    </location>
</feature>
<dbReference type="GO" id="GO:0005829">
    <property type="term" value="C:cytosol"/>
    <property type="evidence" value="ECO:0007669"/>
    <property type="project" value="TreeGrafter"/>
</dbReference>
<dbReference type="VEuPathDB" id="CryptoDB:Cvel_27643"/>
<dbReference type="EMBL" id="CDMZ01002714">
    <property type="protein sequence ID" value="CEM43565.1"/>
    <property type="molecule type" value="Genomic_DNA"/>
</dbReference>
<feature type="coiled-coil region" evidence="1">
    <location>
        <begin position="282"/>
        <end position="323"/>
    </location>
</feature>
<feature type="region of interest" description="Disordered" evidence="2">
    <location>
        <begin position="141"/>
        <end position="267"/>
    </location>
</feature>
<feature type="compositionally biased region" description="Basic and acidic residues" evidence="2">
    <location>
        <begin position="1174"/>
        <end position="1190"/>
    </location>
</feature>
<feature type="compositionally biased region" description="Low complexity" evidence="2">
    <location>
        <begin position="361"/>
        <end position="377"/>
    </location>
</feature>
<feature type="compositionally biased region" description="Polar residues" evidence="2">
    <location>
        <begin position="403"/>
        <end position="417"/>
    </location>
</feature>
<feature type="domain" description="USP" evidence="3">
    <location>
        <begin position="1425"/>
        <end position="1739"/>
    </location>
</feature>
<feature type="region of interest" description="Disordered" evidence="2">
    <location>
        <begin position="964"/>
        <end position="986"/>
    </location>
</feature>
<feature type="compositionally biased region" description="Acidic residues" evidence="2">
    <location>
        <begin position="644"/>
        <end position="654"/>
    </location>
</feature>